<evidence type="ECO:0000313" key="3">
    <source>
        <dbReference type="Proteomes" id="UP000327013"/>
    </source>
</evidence>
<dbReference type="EMBL" id="VIBQ01000014">
    <property type="protein sequence ID" value="KAB8349610.1"/>
    <property type="molecule type" value="Genomic_DNA"/>
</dbReference>
<dbReference type="PANTHER" id="PTHR37574">
    <property type="entry name" value="LIPASE B"/>
    <property type="match status" value="1"/>
</dbReference>
<sequence>MTPRTIITIAACLAGVYAAPATSTSSAAAPLITTASQLASALNGLTQGAPANFASGYASVMKSIRPQAGPTSIADAATQLQALYAKHQNDPFGLAADILLNGVAGPQDIDDLTGFSPVCNSFRNANFIPPSRPIYPKKDPADAPYDLPESTLRAAIYIPPGFTYGRKPPIVLIPGTGVYACETFYSNFVKLVRGSDYADVVYLNIPDALLDDLQTSAEYVAYALNYISSISGNTQVSTISWSAGSVAGQWATKYWPSTRNITKDRINVSADYHGTILAPLICPPGLPCPPSVLQQFYNSRFVQTLRNNGGSSAYTTTTTNTDSLGAKVWSIYDEIVEPQQNPNASASIQDARNVGVLNAQIQDICGLASVAGAPNFGHEAALYNAVTFALGRDALRNNGPANVARSGALAACGNFTAGGLDLADVLATEATIPLAGFRIVTYPRRVVVEPAIKSYALKDAPPA</sequence>
<dbReference type="Proteomes" id="UP000327013">
    <property type="component" value="Unassembled WGS sequence"/>
</dbReference>
<dbReference type="OrthoDB" id="4605274at2759"/>
<dbReference type="Gene3D" id="3.40.50.1820">
    <property type="entry name" value="alpha/beta hydrolase"/>
    <property type="match status" value="1"/>
</dbReference>
<feature type="signal peptide" evidence="1">
    <location>
        <begin position="1"/>
        <end position="18"/>
    </location>
</feature>
<reference evidence="2 3" key="1">
    <citation type="submission" date="2019-06" db="EMBL/GenBank/DDBJ databases">
        <title>A chromosomal-level reference genome of Carpinus fangiana (Coryloideae, Betulaceae).</title>
        <authorList>
            <person name="Yang X."/>
            <person name="Wang Z."/>
            <person name="Zhang L."/>
            <person name="Hao G."/>
            <person name="Liu J."/>
            <person name="Yang Y."/>
        </authorList>
    </citation>
    <scope>NUCLEOTIDE SEQUENCE [LARGE SCALE GENOMIC DNA]</scope>
    <source>
        <strain evidence="2">Cfa_2016G</strain>
        <tissue evidence="2">Leaf</tissue>
    </source>
</reference>
<keyword evidence="1" id="KW-0732">Signal</keyword>
<dbReference type="AlphaFoldDB" id="A0A5N6KY03"/>
<gene>
    <name evidence="2" type="ORF">FH972_023633</name>
</gene>
<name>A0A5N6KY03_9ROSI</name>
<evidence type="ECO:0000256" key="1">
    <source>
        <dbReference type="SAM" id="SignalP"/>
    </source>
</evidence>
<proteinExistence type="predicted"/>
<dbReference type="PANTHER" id="PTHR37574:SF1">
    <property type="entry name" value="LIPASE B"/>
    <property type="match status" value="1"/>
</dbReference>
<evidence type="ECO:0000313" key="2">
    <source>
        <dbReference type="EMBL" id="KAB8349610.1"/>
    </source>
</evidence>
<dbReference type="InterPro" id="IPR029058">
    <property type="entry name" value="AB_hydrolase_fold"/>
</dbReference>
<dbReference type="InterPro" id="IPR053228">
    <property type="entry name" value="Stereospecific_Lipase"/>
</dbReference>
<comment type="caution">
    <text evidence="2">The sequence shown here is derived from an EMBL/GenBank/DDBJ whole genome shotgun (WGS) entry which is preliminary data.</text>
</comment>
<accession>A0A5N6KY03</accession>
<feature type="chain" id="PRO_5024348260" evidence="1">
    <location>
        <begin position="19"/>
        <end position="463"/>
    </location>
</feature>
<keyword evidence="3" id="KW-1185">Reference proteome</keyword>
<organism evidence="2 3">
    <name type="scientific">Carpinus fangiana</name>
    <dbReference type="NCBI Taxonomy" id="176857"/>
    <lineage>
        <taxon>Eukaryota</taxon>
        <taxon>Viridiplantae</taxon>
        <taxon>Streptophyta</taxon>
        <taxon>Embryophyta</taxon>
        <taxon>Tracheophyta</taxon>
        <taxon>Spermatophyta</taxon>
        <taxon>Magnoliopsida</taxon>
        <taxon>eudicotyledons</taxon>
        <taxon>Gunneridae</taxon>
        <taxon>Pentapetalae</taxon>
        <taxon>rosids</taxon>
        <taxon>fabids</taxon>
        <taxon>Fagales</taxon>
        <taxon>Betulaceae</taxon>
        <taxon>Carpinus</taxon>
    </lineage>
</organism>
<dbReference type="SUPFAM" id="SSF53474">
    <property type="entry name" value="alpha/beta-Hydrolases"/>
    <property type="match status" value="1"/>
</dbReference>
<protein>
    <submittedName>
        <fullName evidence="2">Uncharacterized protein</fullName>
    </submittedName>
</protein>